<proteinExistence type="predicted"/>
<evidence type="ECO:0000313" key="2">
    <source>
        <dbReference type="EMBL" id="KAJ3442131.1"/>
    </source>
</evidence>
<dbReference type="InterPro" id="IPR038185">
    <property type="entry name" value="MyTH4_dom_sf"/>
</dbReference>
<evidence type="ECO:0000259" key="1">
    <source>
        <dbReference type="PROSITE" id="PS51016"/>
    </source>
</evidence>
<evidence type="ECO:0000313" key="3">
    <source>
        <dbReference type="Proteomes" id="UP001146793"/>
    </source>
</evidence>
<name>A0AAV7ZM11_9EUKA</name>
<dbReference type="Pfam" id="PF00784">
    <property type="entry name" value="MyTH4"/>
    <property type="match status" value="1"/>
</dbReference>
<dbReference type="InterPro" id="IPR000857">
    <property type="entry name" value="MyTH4_dom"/>
</dbReference>
<sequence>MGDAQSIKQFKTADDLQVAQLGGIKRILQNGIDHPELRDEIYVQICKQTSRNPNPQSNLRGWGALCLVSQTFPPSEALKRYISKFLNYYSKSDYKATLDLQNILETKSSI</sequence>
<reference evidence="2" key="1">
    <citation type="submission" date="2022-08" db="EMBL/GenBank/DDBJ databases">
        <title>Novel sulphate-reducing endosymbionts in the free-living metamonad Anaeramoeba.</title>
        <authorList>
            <person name="Jerlstrom-Hultqvist J."/>
            <person name="Cepicka I."/>
            <person name="Gallot-Lavallee L."/>
            <person name="Salas-Leiva D."/>
            <person name="Curtis B.A."/>
            <person name="Zahonova K."/>
            <person name="Pipaliya S."/>
            <person name="Dacks J."/>
            <person name="Roger A.J."/>
        </authorList>
    </citation>
    <scope>NUCLEOTIDE SEQUENCE</scope>
    <source>
        <strain evidence="2">Busselton2</strain>
    </source>
</reference>
<organism evidence="2 3">
    <name type="scientific">Anaeramoeba flamelloides</name>
    <dbReference type="NCBI Taxonomy" id="1746091"/>
    <lineage>
        <taxon>Eukaryota</taxon>
        <taxon>Metamonada</taxon>
        <taxon>Anaeramoebidae</taxon>
        <taxon>Anaeramoeba</taxon>
    </lineage>
</organism>
<dbReference type="EMBL" id="JANTQA010000026">
    <property type="protein sequence ID" value="KAJ3442131.1"/>
    <property type="molecule type" value="Genomic_DNA"/>
</dbReference>
<dbReference type="PANTHER" id="PTHR22692:SF33">
    <property type="entry name" value="MYOSIN"/>
    <property type="match status" value="1"/>
</dbReference>
<dbReference type="GO" id="GO:0005856">
    <property type="term" value="C:cytoskeleton"/>
    <property type="evidence" value="ECO:0007669"/>
    <property type="project" value="InterPro"/>
</dbReference>
<feature type="domain" description="MyTH4" evidence="1">
    <location>
        <begin position="1"/>
        <end position="110"/>
    </location>
</feature>
<comment type="caution">
    <text evidence="2">The sequence shown here is derived from an EMBL/GenBank/DDBJ whole genome shotgun (WGS) entry which is preliminary data.</text>
</comment>
<protein>
    <submittedName>
        <fullName evidence="2">Myosin vii xv</fullName>
    </submittedName>
</protein>
<dbReference type="Proteomes" id="UP001146793">
    <property type="component" value="Unassembled WGS sequence"/>
</dbReference>
<dbReference type="PANTHER" id="PTHR22692">
    <property type="entry name" value="MYOSIN VII, XV"/>
    <property type="match status" value="1"/>
</dbReference>
<gene>
    <name evidence="2" type="ORF">M0812_11861</name>
</gene>
<dbReference type="Gene3D" id="1.25.40.530">
    <property type="entry name" value="MyTH4 domain"/>
    <property type="match status" value="1"/>
</dbReference>
<dbReference type="PROSITE" id="PS51016">
    <property type="entry name" value="MYTH4"/>
    <property type="match status" value="1"/>
</dbReference>
<dbReference type="AlphaFoldDB" id="A0AAV7ZM11"/>
<accession>A0AAV7ZM11</accession>
<dbReference type="SMART" id="SM00139">
    <property type="entry name" value="MyTH4"/>
    <property type="match status" value="1"/>
</dbReference>
<dbReference type="InterPro" id="IPR051567">
    <property type="entry name" value="Unconventional_Myosin_ATPase"/>
</dbReference>